<evidence type="ECO:0000256" key="1">
    <source>
        <dbReference type="SAM" id="MobiDB-lite"/>
    </source>
</evidence>
<feature type="compositionally biased region" description="Low complexity" evidence="1">
    <location>
        <begin position="212"/>
        <end position="224"/>
    </location>
</feature>
<feature type="compositionally biased region" description="Basic and acidic residues" evidence="1">
    <location>
        <begin position="195"/>
        <end position="208"/>
    </location>
</feature>
<reference evidence="2" key="1">
    <citation type="submission" date="2016-07" db="EMBL/GenBank/DDBJ databases">
        <authorList>
            <person name="Bretaudeau A."/>
        </authorList>
    </citation>
    <scope>NUCLEOTIDE SEQUENCE</scope>
    <source>
        <strain evidence="2">Rice</strain>
        <tissue evidence="2">Whole body</tissue>
    </source>
</reference>
<feature type="compositionally biased region" description="Gly residues" evidence="1">
    <location>
        <begin position="119"/>
        <end position="132"/>
    </location>
</feature>
<dbReference type="AlphaFoldDB" id="A0A2H1VD78"/>
<accession>A0A2H1VD78</accession>
<feature type="compositionally biased region" description="Basic and acidic residues" evidence="1">
    <location>
        <begin position="1"/>
        <end position="14"/>
    </location>
</feature>
<sequence>MPSRAARDTGREPEGGSAFSVSSLLATGTGTGDMASVAGSGLGVRGLSGASDDSRGSGVEVRGPSRPRSTAEMRTAGGARRVGALSNFRRVERTTSGGGRSVSRNNGVGRRGGRAVRGCAGGRGARGGGGEGDGARGSSRESRRLNASTERARFTESRRVEGIKGAGGTAMDAGRGGRKLLRGAGAGGGRSSNKCSREVARRNTEGRRRGASRSAKLSSSSSSSCGGGGGGGGGCGGGCTGRLRAAARRCRSSRFHCGSAPFDMPAYTEPVRLVTNTIPHTPDIQARNNNLWITQQLATPCGNRNRYPLYDRPVAQLPHQSCSQIKCLNMCN</sequence>
<evidence type="ECO:0000313" key="2">
    <source>
        <dbReference type="EMBL" id="SOQ38810.1"/>
    </source>
</evidence>
<dbReference type="EMBL" id="ODYU01001926">
    <property type="protein sequence ID" value="SOQ38810.1"/>
    <property type="molecule type" value="Genomic_DNA"/>
</dbReference>
<protein>
    <submittedName>
        <fullName evidence="2">SFRICE_033776</fullName>
    </submittedName>
</protein>
<gene>
    <name evidence="2" type="ORF">SFRICE_033776</name>
</gene>
<organism evidence="2">
    <name type="scientific">Spodoptera frugiperda</name>
    <name type="common">Fall armyworm</name>
    <dbReference type="NCBI Taxonomy" id="7108"/>
    <lineage>
        <taxon>Eukaryota</taxon>
        <taxon>Metazoa</taxon>
        <taxon>Ecdysozoa</taxon>
        <taxon>Arthropoda</taxon>
        <taxon>Hexapoda</taxon>
        <taxon>Insecta</taxon>
        <taxon>Pterygota</taxon>
        <taxon>Neoptera</taxon>
        <taxon>Endopterygota</taxon>
        <taxon>Lepidoptera</taxon>
        <taxon>Glossata</taxon>
        <taxon>Ditrysia</taxon>
        <taxon>Noctuoidea</taxon>
        <taxon>Noctuidae</taxon>
        <taxon>Amphipyrinae</taxon>
        <taxon>Spodoptera</taxon>
    </lineage>
</organism>
<proteinExistence type="predicted"/>
<name>A0A2H1VD78_SPOFR</name>
<feature type="compositionally biased region" description="Polar residues" evidence="1">
    <location>
        <begin position="19"/>
        <end position="28"/>
    </location>
</feature>
<feature type="compositionally biased region" description="Basic and acidic residues" evidence="1">
    <location>
        <begin position="138"/>
        <end position="162"/>
    </location>
</feature>
<feature type="region of interest" description="Disordered" evidence="1">
    <location>
        <begin position="1"/>
        <end position="233"/>
    </location>
</feature>